<accession>A0A6L4WP01</accession>
<evidence type="ECO:0000256" key="1">
    <source>
        <dbReference type="SAM" id="SignalP"/>
    </source>
</evidence>
<organism evidence="2 3">
    <name type="scientific">Poseidonibacter ostreae</name>
    <dbReference type="NCBI Taxonomy" id="2654171"/>
    <lineage>
        <taxon>Bacteria</taxon>
        <taxon>Pseudomonadati</taxon>
        <taxon>Campylobacterota</taxon>
        <taxon>Epsilonproteobacteria</taxon>
        <taxon>Campylobacterales</taxon>
        <taxon>Arcobacteraceae</taxon>
        <taxon>Poseidonibacter</taxon>
    </lineage>
</organism>
<feature type="signal peptide" evidence="1">
    <location>
        <begin position="1"/>
        <end position="23"/>
    </location>
</feature>
<dbReference type="Pfam" id="PF02635">
    <property type="entry name" value="DsrE"/>
    <property type="match status" value="1"/>
</dbReference>
<dbReference type="SUPFAM" id="SSF75169">
    <property type="entry name" value="DsrEFH-like"/>
    <property type="match status" value="1"/>
</dbReference>
<name>A0A6L4WP01_9BACT</name>
<protein>
    <submittedName>
        <fullName evidence="2">Uncharacterized protein</fullName>
    </submittedName>
</protein>
<dbReference type="AlphaFoldDB" id="A0A6L4WP01"/>
<dbReference type="InterPro" id="IPR027396">
    <property type="entry name" value="DsrEFH-like"/>
</dbReference>
<reference evidence="2 3" key="1">
    <citation type="submission" date="2019-10" db="EMBL/GenBank/DDBJ databases">
        <title>Poseidonibacter ostreae sp. nov., isolated from the gut of the Ostrea denselamellosa.</title>
        <authorList>
            <person name="Choi A."/>
        </authorList>
    </citation>
    <scope>NUCLEOTIDE SEQUENCE [LARGE SCALE GENOMIC DNA]</scope>
    <source>
        <strain evidence="2 3">SJOD-M-33</strain>
    </source>
</reference>
<dbReference type="Gene3D" id="3.40.1260.10">
    <property type="entry name" value="DsrEFH-like"/>
    <property type="match status" value="1"/>
</dbReference>
<feature type="chain" id="PRO_5026874605" evidence="1">
    <location>
        <begin position="24"/>
        <end position="165"/>
    </location>
</feature>
<sequence length="165" mass="18353">MKSIAKILFFITTIVLFNTSISAQEINDKAALNGIKEAKGVFLIDFTDVKTTAFYLKIIEGTHAGFIKQDVNPDLVLVFIGKTVKYLSIQQDEAFEMENEEDLNSIQNSIQNLAKLGVKLEVCAVATKVFNIDNKTIPKEMSIVADGFISLIGWQTQGYKLVPIF</sequence>
<comment type="caution">
    <text evidence="2">The sequence shown here is derived from an EMBL/GenBank/DDBJ whole genome shotgun (WGS) entry which is preliminary data.</text>
</comment>
<keyword evidence="1" id="KW-0732">Signal</keyword>
<proteinExistence type="predicted"/>
<evidence type="ECO:0000313" key="3">
    <source>
        <dbReference type="Proteomes" id="UP000472839"/>
    </source>
</evidence>
<evidence type="ECO:0000313" key="2">
    <source>
        <dbReference type="EMBL" id="KAB7885482.1"/>
    </source>
</evidence>
<gene>
    <name evidence="2" type="ORF">GBG19_13970</name>
</gene>
<dbReference type="EMBL" id="WFKK01000056">
    <property type="protein sequence ID" value="KAB7885482.1"/>
    <property type="molecule type" value="Genomic_DNA"/>
</dbReference>
<dbReference type="Proteomes" id="UP000472839">
    <property type="component" value="Unassembled WGS sequence"/>
</dbReference>
<dbReference type="RefSeq" id="WP_152240830.1">
    <property type="nucleotide sequence ID" value="NZ_WFKI01000013.1"/>
</dbReference>
<dbReference type="InterPro" id="IPR003787">
    <property type="entry name" value="Sulphur_relay_DsrE/F-like"/>
</dbReference>